<feature type="domain" description="Mechanosensitive ion channel MscS" evidence="7">
    <location>
        <begin position="119"/>
        <end position="185"/>
    </location>
</feature>
<evidence type="ECO:0000259" key="8">
    <source>
        <dbReference type="Pfam" id="PF21082"/>
    </source>
</evidence>
<feature type="transmembrane region" description="Helical" evidence="6">
    <location>
        <begin position="77"/>
        <end position="95"/>
    </location>
</feature>
<evidence type="ECO:0000256" key="6">
    <source>
        <dbReference type="SAM" id="Phobius"/>
    </source>
</evidence>
<dbReference type="EMBL" id="JBHZOL010000065">
    <property type="protein sequence ID" value="MFE4106452.1"/>
    <property type="molecule type" value="Genomic_DNA"/>
</dbReference>
<accession>A0ABW6IF05</accession>
<organism evidence="9 10">
    <name type="scientific">Almyronema epifaneia S1</name>
    <dbReference type="NCBI Taxonomy" id="2991925"/>
    <lineage>
        <taxon>Bacteria</taxon>
        <taxon>Bacillati</taxon>
        <taxon>Cyanobacteriota</taxon>
        <taxon>Cyanophyceae</taxon>
        <taxon>Nodosilineales</taxon>
        <taxon>Nodosilineaceae</taxon>
        <taxon>Almyronema</taxon>
        <taxon>Almyronema epifaneia</taxon>
    </lineage>
</organism>
<evidence type="ECO:0000256" key="1">
    <source>
        <dbReference type="ARBA" id="ARBA00004127"/>
    </source>
</evidence>
<dbReference type="Pfam" id="PF00924">
    <property type="entry name" value="MS_channel_2nd"/>
    <property type="match status" value="1"/>
</dbReference>
<protein>
    <submittedName>
        <fullName evidence="9">Mechanosensitive ion channel family protein</fullName>
    </submittedName>
</protein>
<dbReference type="InterPro" id="IPR049278">
    <property type="entry name" value="MS_channel_C"/>
</dbReference>
<evidence type="ECO:0000313" key="10">
    <source>
        <dbReference type="Proteomes" id="UP001600165"/>
    </source>
</evidence>
<evidence type="ECO:0000256" key="2">
    <source>
        <dbReference type="ARBA" id="ARBA00008017"/>
    </source>
</evidence>
<reference evidence="9 10" key="1">
    <citation type="submission" date="2024-10" db="EMBL/GenBank/DDBJ databases">
        <authorList>
            <person name="Ratan Roy A."/>
            <person name="Morales Sandoval P.H."/>
            <person name="De Los Santos Villalobos S."/>
            <person name="Chakraborty S."/>
            <person name="Mukherjee J."/>
        </authorList>
    </citation>
    <scope>NUCLEOTIDE SEQUENCE [LARGE SCALE GENOMIC DNA]</scope>
    <source>
        <strain evidence="9 10">S1</strain>
    </source>
</reference>
<proteinExistence type="inferred from homology"/>
<evidence type="ECO:0000256" key="4">
    <source>
        <dbReference type="ARBA" id="ARBA00022989"/>
    </source>
</evidence>
<comment type="caution">
    <text evidence="9">The sequence shown here is derived from an EMBL/GenBank/DDBJ whole genome shotgun (WGS) entry which is preliminary data.</text>
</comment>
<gene>
    <name evidence="9" type="ORF">ACFVKH_09205</name>
</gene>
<dbReference type="InterPro" id="IPR006685">
    <property type="entry name" value="MscS_channel_2nd"/>
</dbReference>
<keyword evidence="10" id="KW-1185">Reference proteome</keyword>
<dbReference type="PANTHER" id="PTHR30221">
    <property type="entry name" value="SMALL-CONDUCTANCE MECHANOSENSITIVE CHANNEL"/>
    <property type="match status" value="1"/>
</dbReference>
<evidence type="ECO:0000259" key="7">
    <source>
        <dbReference type="Pfam" id="PF00924"/>
    </source>
</evidence>
<comment type="subcellular location">
    <subcellularLocation>
        <location evidence="1">Endomembrane system</location>
        <topology evidence="1">Multi-pass membrane protein</topology>
    </subcellularLocation>
</comment>
<keyword evidence="3 6" id="KW-0812">Transmembrane</keyword>
<dbReference type="Gene3D" id="1.10.287.1260">
    <property type="match status" value="1"/>
</dbReference>
<feature type="domain" description="Mechanosensitive ion channel MscS C-terminal" evidence="8">
    <location>
        <begin position="193"/>
        <end position="271"/>
    </location>
</feature>
<evidence type="ECO:0000256" key="3">
    <source>
        <dbReference type="ARBA" id="ARBA00022692"/>
    </source>
</evidence>
<dbReference type="SUPFAM" id="SSF50182">
    <property type="entry name" value="Sm-like ribonucleoproteins"/>
    <property type="match status" value="1"/>
</dbReference>
<dbReference type="Gene3D" id="2.30.30.60">
    <property type="match status" value="1"/>
</dbReference>
<dbReference type="PANTHER" id="PTHR30221:SF1">
    <property type="entry name" value="SMALL-CONDUCTANCE MECHANOSENSITIVE CHANNEL"/>
    <property type="match status" value="1"/>
</dbReference>
<keyword evidence="4 6" id="KW-1133">Transmembrane helix</keyword>
<sequence>MHLLKAVASVDLLLQSNTPSDFAKRWLAEINFSTVLSALTALAIAYGVLFAIDTLTDWVSERVPRRFRLLTKQGLPFVRALVLLAAIVYVSNLFLNLSARNLFALTGTLAVALGFAFKDYVSSIIAGVVGLYEAPYRVGDRVRIGDTYGEIMDYGLRRIQIRTPSDSLVSVPHSKIWTEPIINANSGELEAQVVTNFYFSHAVNVAQTRRILYQTAYSSKYTRLDLPVVVIVQEQPWGTQFKLKAYPMDARDEFLYQTDLIQRAKQYFADHAFEYPQLSGYLEGLEGGAAVGE</sequence>
<dbReference type="Proteomes" id="UP001600165">
    <property type="component" value="Unassembled WGS sequence"/>
</dbReference>
<evidence type="ECO:0000256" key="5">
    <source>
        <dbReference type="ARBA" id="ARBA00023136"/>
    </source>
</evidence>
<evidence type="ECO:0000313" key="9">
    <source>
        <dbReference type="EMBL" id="MFE4106452.1"/>
    </source>
</evidence>
<dbReference type="InterPro" id="IPR023408">
    <property type="entry name" value="MscS_beta-dom_sf"/>
</dbReference>
<comment type="similarity">
    <text evidence="2">Belongs to the MscS (TC 1.A.23) family.</text>
</comment>
<name>A0ABW6IF05_9CYAN</name>
<dbReference type="RefSeq" id="WP_377964219.1">
    <property type="nucleotide sequence ID" value="NZ_JBHZOL010000065.1"/>
</dbReference>
<feature type="transmembrane region" description="Helical" evidence="6">
    <location>
        <begin position="35"/>
        <end position="56"/>
    </location>
</feature>
<dbReference type="InterPro" id="IPR045275">
    <property type="entry name" value="MscS_archaea/bacteria_type"/>
</dbReference>
<dbReference type="InterPro" id="IPR010920">
    <property type="entry name" value="LSM_dom_sf"/>
</dbReference>
<dbReference type="Pfam" id="PF21082">
    <property type="entry name" value="MS_channel_3rd"/>
    <property type="match status" value="1"/>
</dbReference>
<keyword evidence="5 6" id="KW-0472">Membrane</keyword>